<dbReference type="SUPFAM" id="SSF57535">
    <property type="entry name" value="Complement control module/SCR domain"/>
    <property type="match status" value="1"/>
</dbReference>
<keyword evidence="3" id="KW-0732">Signal</keyword>
<reference evidence="5" key="1">
    <citation type="submission" date="2015-02" db="EMBL/GenBank/DDBJ databases">
        <title>Genome sequencing for Strongylocentrotus purpuratus.</title>
        <authorList>
            <person name="Murali S."/>
            <person name="Liu Y."/>
            <person name="Vee V."/>
            <person name="English A."/>
            <person name="Wang M."/>
            <person name="Skinner E."/>
            <person name="Han Y."/>
            <person name="Muzny D.M."/>
            <person name="Worley K.C."/>
            <person name="Gibbs R.A."/>
        </authorList>
    </citation>
    <scope>NUCLEOTIDE SEQUENCE</scope>
</reference>
<keyword evidence="2" id="KW-0472">Membrane</keyword>
<evidence type="ECO:0000256" key="2">
    <source>
        <dbReference type="SAM" id="Phobius"/>
    </source>
</evidence>
<keyword evidence="2" id="KW-0812">Transmembrane</keyword>
<protein>
    <recommendedName>
        <fullName evidence="6">Sushi domain-containing protein</fullName>
    </recommendedName>
</protein>
<evidence type="ECO:0000313" key="5">
    <source>
        <dbReference type="Proteomes" id="UP000007110"/>
    </source>
</evidence>
<dbReference type="Proteomes" id="UP000007110">
    <property type="component" value="Unassembled WGS sequence"/>
</dbReference>
<evidence type="ECO:0000256" key="1">
    <source>
        <dbReference type="ARBA" id="ARBA00023157"/>
    </source>
</evidence>
<feature type="transmembrane region" description="Helical" evidence="2">
    <location>
        <begin position="126"/>
        <end position="149"/>
    </location>
</feature>
<evidence type="ECO:0000256" key="3">
    <source>
        <dbReference type="SAM" id="SignalP"/>
    </source>
</evidence>
<feature type="chain" id="PRO_5029567051" description="Sushi domain-containing protein" evidence="3">
    <location>
        <begin position="22"/>
        <end position="163"/>
    </location>
</feature>
<dbReference type="CDD" id="cd00033">
    <property type="entry name" value="CCP"/>
    <property type="match status" value="1"/>
</dbReference>
<keyword evidence="2" id="KW-1133">Transmembrane helix</keyword>
<proteinExistence type="predicted"/>
<dbReference type="GeneID" id="105438140"/>
<dbReference type="KEGG" id="spu:105438140"/>
<dbReference type="EnsemblMetazoa" id="XM_031000139">
    <property type="protein sequence ID" value="XP_030855999"/>
    <property type="gene ID" value="LOC105438140"/>
</dbReference>
<dbReference type="RefSeq" id="XP_030855999.1">
    <property type="nucleotide sequence ID" value="XM_031000139.1"/>
</dbReference>
<dbReference type="InParanoid" id="A0A7M7PXG9"/>
<evidence type="ECO:0008006" key="6">
    <source>
        <dbReference type="Google" id="ProtNLM"/>
    </source>
</evidence>
<evidence type="ECO:0000313" key="4">
    <source>
        <dbReference type="EnsemblMetazoa" id="XP_030855999"/>
    </source>
</evidence>
<dbReference type="AlphaFoldDB" id="A0A7M7PXG9"/>
<organism evidence="4 5">
    <name type="scientific">Strongylocentrotus purpuratus</name>
    <name type="common">Purple sea urchin</name>
    <dbReference type="NCBI Taxonomy" id="7668"/>
    <lineage>
        <taxon>Eukaryota</taxon>
        <taxon>Metazoa</taxon>
        <taxon>Echinodermata</taxon>
        <taxon>Eleutherozoa</taxon>
        <taxon>Echinozoa</taxon>
        <taxon>Echinoidea</taxon>
        <taxon>Euechinoidea</taxon>
        <taxon>Echinacea</taxon>
        <taxon>Camarodonta</taxon>
        <taxon>Echinidea</taxon>
        <taxon>Strongylocentrotidae</taxon>
        <taxon>Strongylocentrotus</taxon>
    </lineage>
</organism>
<accession>A0A7M7PXG9</accession>
<dbReference type="InterPro" id="IPR000436">
    <property type="entry name" value="Sushi_SCR_CCP_dom"/>
</dbReference>
<dbReference type="InterPro" id="IPR035976">
    <property type="entry name" value="Sushi/SCR/CCP_sf"/>
</dbReference>
<reference evidence="4" key="2">
    <citation type="submission" date="2021-01" db="UniProtKB">
        <authorList>
            <consortium name="EnsemblMetazoa"/>
        </authorList>
    </citation>
    <scope>IDENTIFICATION</scope>
</reference>
<name>A0A7M7PXG9_STRPU</name>
<feature type="signal peptide" evidence="3">
    <location>
        <begin position="1"/>
        <end position="21"/>
    </location>
</feature>
<sequence>MFGGISTPVLVVCLAASVARSALVRGKRSWDHLDITPYGHCGKPNNHISHGGIKLFPVTDIDDHHDNSCNVPDPSWLFCEPKFYCDDGYKMKGVINLLCVHNNVTDEYKWEGQIPTCVWSQSGHRVVIYVVPGVGLLVSVIIFVVCTALRSSSGYARFGRSDI</sequence>
<keyword evidence="1" id="KW-1015">Disulfide bond</keyword>
<keyword evidence="5" id="KW-1185">Reference proteome</keyword>
<dbReference type="Gene3D" id="2.10.70.10">
    <property type="entry name" value="Complement Module, domain 1"/>
    <property type="match status" value="1"/>
</dbReference>